<protein>
    <submittedName>
        <fullName evidence="1">Uncharacterized protein</fullName>
    </submittedName>
</protein>
<proteinExistence type="predicted"/>
<reference evidence="1 2" key="1">
    <citation type="submission" date="2021-06" db="EMBL/GenBank/DDBJ databases">
        <title>Caerostris extrusa draft genome.</title>
        <authorList>
            <person name="Kono N."/>
            <person name="Arakawa K."/>
        </authorList>
    </citation>
    <scope>NUCLEOTIDE SEQUENCE [LARGE SCALE GENOMIC DNA]</scope>
</reference>
<name>A0AAV4MA32_CAEEX</name>
<evidence type="ECO:0000313" key="1">
    <source>
        <dbReference type="EMBL" id="GIX67664.1"/>
    </source>
</evidence>
<sequence>AHPLEVSCFSDSRVDGSAGIAETQGASVEVSCLAIVEWMDSVASVGTLGASVGGCMAIVEWMDSVASVGNAGASVGGELYGDSRADGFAGIGGNAGASVGGELSGHSKADGFAGIGGNAVCVPGGSAEAGIVGALSNEHSNEDRSVRHYLNFETVPKSYKL</sequence>
<dbReference type="Proteomes" id="UP001054945">
    <property type="component" value="Unassembled WGS sequence"/>
</dbReference>
<dbReference type="EMBL" id="BPLR01001892">
    <property type="protein sequence ID" value="GIX67664.1"/>
    <property type="molecule type" value="Genomic_DNA"/>
</dbReference>
<accession>A0AAV4MA32</accession>
<keyword evidence="2" id="KW-1185">Reference proteome</keyword>
<dbReference type="AlphaFoldDB" id="A0AAV4MA32"/>
<comment type="caution">
    <text evidence="1">The sequence shown here is derived from an EMBL/GenBank/DDBJ whole genome shotgun (WGS) entry which is preliminary data.</text>
</comment>
<organism evidence="1 2">
    <name type="scientific">Caerostris extrusa</name>
    <name type="common">Bark spider</name>
    <name type="synonym">Caerostris bankana</name>
    <dbReference type="NCBI Taxonomy" id="172846"/>
    <lineage>
        <taxon>Eukaryota</taxon>
        <taxon>Metazoa</taxon>
        <taxon>Ecdysozoa</taxon>
        <taxon>Arthropoda</taxon>
        <taxon>Chelicerata</taxon>
        <taxon>Arachnida</taxon>
        <taxon>Araneae</taxon>
        <taxon>Araneomorphae</taxon>
        <taxon>Entelegynae</taxon>
        <taxon>Araneoidea</taxon>
        <taxon>Araneidae</taxon>
        <taxon>Caerostris</taxon>
    </lineage>
</organism>
<evidence type="ECO:0000313" key="2">
    <source>
        <dbReference type="Proteomes" id="UP001054945"/>
    </source>
</evidence>
<gene>
    <name evidence="1" type="ORF">CEXT_283601</name>
</gene>
<feature type="non-terminal residue" evidence="1">
    <location>
        <position position="1"/>
    </location>
</feature>